<comment type="caution">
    <text evidence="5">The sequence shown here is derived from an EMBL/GenBank/DDBJ whole genome shotgun (WGS) entry which is preliminary data.</text>
</comment>
<sequence length="536" mass="55459">MASLPEVLVSIGGARDRSVLALVVAATLAVTAACGGGAGRDGAPAPKGKPVAGRTLTVAVPSAPNSLNPATVDNAFVSYTMLAYDPLIYQASDGSLKPALAASWKYVGTGNKDFTLALRPGVTFSDGGALTAAGVKASLDYARKAVGAQAQLLGAVQSVDVTGPLSLSIKLAAPVPLMPQILTQFYGVGEIISPKGLADPAKLTVSTPSAGIGAYVFDPSTSVAGDHYTYVARRGYYDPSRQHYQKIVMRVIANPQAALNALKTKQVDVITGADVATAAQAKAAGMQVASVPFVWQGLNLIDRGGQVSKPLGDVRVRQAINYAIDRATVSRAVLGQYGVPTVQTVVPGADGYSPAAAKRYPYDLAKAKQLLAAAGYRNGFTLAVLVLQFPGMDTMGQAIAGQLAKVGITLKLTTVTDAQSYVTDSTNHRYPTVLVGYGAGPMYLMGQGLFLPAAAVFNGFKTSSAPLIALYGQAAAAEPAARAGLDQQMQEYLVENAWFAPVAFTPVLYFGRADLGGLTVSPAVPVASPLDWFDTK</sequence>
<evidence type="ECO:0000313" key="6">
    <source>
        <dbReference type="Proteomes" id="UP001500618"/>
    </source>
</evidence>
<reference evidence="6" key="1">
    <citation type="journal article" date="2019" name="Int. J. Syst. Evol. Microbiol.">
        <title>The Global Catalogue of Microorganisms (GCM) 10K type strain sequencing project: providing services to taxonomists for standard genome sequencing and annotation.</title>
        <authorList>
            <consortium name="The Broad Institute Genomics Platform"/>
            <consortium name="The Broad Institute Genome Sequencing Center for Infectious Disease"/>
            <person name="Wu L."/>
            <person name="Ma J."/>
        </authorList>
    </citation>
    <scope>NUCLEOTIDE SEQUENCE [LARGE SCALE GENOMIC DNA]</scope>
    <source>
        <strain evidence="6">JCM 14718</strain>
    </source>
</reference>
<dbReference type="InterPro" id="IPR030678">
    <property type="entry name" value="Peptide/Ni-bd"/>
</dbReference>
<evidence type="ECO:0000256" key="2">
    <source>
        <dbReference type="ARBA" id="ARBA00022448"/>
    </source>
</evidence>
<dbReference type="PANTHER" id="PTHR30290">
    <property type="entry name" value="PERIPLASMIC BINDING COMPONENT OF ABC TRANSPORTER"/>
    <property type="match status" value="1"/>
</dbReference>
<dbReference type="SUPFAM" id="SSF53850">
    <property type="entry name" value="Periplasmic binding protein-like II"/>
    <property type="match status" value="1"/>
</dbReference>
<feature type="domain" description="Solute-binding protein family 5" evidence="4">
    <location>
        <begin position="96"/>
        <end position="441"/>
    </location>
</feature>
<accession>A0ABP4UTK9</accession>
<comment type="similarity">
    <text evidence="1">Belongs to the bacterial solute-binding protein 5 family.</text>
</comment>
<keyword evidence="2" id="KW-0813">Transport</keyword>
<dbReference type="PIRSF" id="PIRSF002741">
    <property type="entry name" value="MppA"/>
    <property type="match status" value="1"/>
</dbReference>
<keyword evidence="3" id="KW-0732">Signal</keyword>
<dbReference type="Gene3D" id="3.10.105.10">
    <property type="entry name" value="Dipeptide-binding Protein, Domain 3"/>
    <property type="match status" value="1"/>
</dbReference>
<dbReference type="EMBL" id="BAAANY010000037">
    <property type="protein sequence ID" value="GAA1711693.1"/>
    <property type="molecule type" value="Genomic_DNA"/>
</dbReference>
<dbReference type="InterPro" id="IPR039424">
    <property type="entry name" value="SBP_5"/>
</dbReference>
<evidence type="ECO:0000259" key="4">
    <source>
        <dbReference type="Pfam" id="PF00496"/>
    </source>
</evidence>
<dbReference type="PANTHER" id="PTHR30290:SF9">
    <property type="entry name" value="OLIGOPEPTIDE-BINDING PROTEIN APPA"/>
    <property type="match status" value="1"/>
</dbReference>
<evidence type="ECO:0000256" key="3">
    <source>
        <dbReference type="ARBA" id="ARBA00022729"/>
    </source>
</evidence>
<dbReference type="Pfam" id="PF00496">
    <property type="entry name" value="SBP_bac_5"/>
    <property type="match status" value="1"/>
</dbReference>
<evidence type="ECO:0000313" key="5">
    <source>
        <dbReference type="EMBL" id="GAA1711693.1"/>
    </source>
</evidence>
<dbReference type="Gene3D" id="3.40.190.10">
    <property type="entry name" value="Periplasmic binding protein-like II"/>
    <property type="match status" value="1"/>
</dbReference>
<keyword evidence="6" id="KW-1185">Reference proteome</keyword>
<protein>
    <submittedName>
        <fullName evidence="5">ABC transporter substrate-binding protein</fullName>
    </submittedName>
</protein>
<dbReference type="InterPro" id="IPR000914">
    <property type="entry name" value="SBP_5_dom"/>
</dbReference>
<dbReference type="Proteomes" id="UP001500618">
    <property type="component" value="Unassembled WGS sequence"/>
</dbReference>
<dbReference type="RefSeq" id="WP_344314527.1">
    <property type="nucleotide sequence ID" value="NZ_BAAANY010000037.1"/>
</dbReference>
<gene>
    <name evidence="5" type="ORF">GCM10009765_71120</name>
</gene>
<name>A0ABP4UTK9_9ACTN</name>
<proteinExistence type="inferred from homology"/>
<evidence type="ECO:0000256" key="1">
    <source>
        <dbReference type="ARBA" id="ARBA00005695"/>
    </source>
</evidence>
<organism evidence="5 6">
    <name type="scientific">Fodinicola feengrottensis</name>
    <dbReference type="NCBI Taxonomy" id="435914"/>
    <lineage>
        <taxon>Bacteria</taxon>
        <taxon>Bacillati</taxon>
        <taxon>Actinomycetota</taxon>
        <taxon>Actinomycetes</taxon>
        <taxon>Mycobacteriales</taxon>
        <taxon>Fodinicola</taxon>
    </lineage>
</organism>